<dbReference type="KEGG" id="aoc:Aocu_04250"/>
<dbReference type="Proteomes" id="UP000032434">
    <property type="component" value="Chromosome 1"/>
</dbReference>
<evidence type="ECO:0000313" key="2">
    <source>
        <dbReference type="EMBL" id="CDR30498.1"/>
    </source>
</evidence>
<reference evidence="3" key="1">
    <citation type="submission" date="2014-05" db="EMBL/GenBank/DDBJ databases">
        <authorList>
            <person name="Kube M."/>
        </authorList>
    </citation>
    <scope>NUCLEOTIDE SEQUENCE [LARGE SCALE GENOMIC DNA]</scope>
</reference>
<dbReference type="PANTHER" id="PTHR33498">
    <property type="entry name" value="TRANSPOSASE FOR INSERTION SEQUENCE ELEMENT IS1557"/>
    <property type="match status" value="1"/>
</dbReference>
<dbReference type="PANTHER" id="PTHR33498:SF1">
    <property type="entry name" value="TRANSPOSASE FOR INSERTION SEQUENCE ELEMENT IS1557"/>
    <property type="match status" value="1"/>
</dbReference>
<evidence type="ECO:0000259" key="1">
    <source>
        <dbReference type="Pfam" id="PF01610"/>
    </source>
</evidence>
<dbReference type="STRING" id="35623.Aocu_04250"/>
<dbReference type="InterPro" id="IPR047951">
    <property type="entry name" value="Transpos_ISL3"/>
</dbReference>
<dbReference type="InParanoid" id="A0A061A9G1"/>
<dbReference type="AlphaFoldDB" id="A0A061A9G1"/>
<protein>
    <submittedName>
        <fullName evidence="2">Transposase IS204/IS1001/IS1096/IS1165</fullName>
    </submittedName>
</protein>
<dbReference type="PATRIC" id="fig|35623.3.peg.426"/>
<organism evidence="2 3">
    <name type="scientific">Acholeplasma oculi</name>
    <dbReference type="NCBI Taxonomy" id="35623"/>
    <lineage>
        <taxon>Bacteria</taxon>
        <taxon>Bacillati</taxon>
        <taxon>Mycoplasmatota</taxon>
        <taxon>Mollicutes</taxon>
        <taxon>Acholeplasmatales</taxon>
        <taxon>Acholeplasmataceae</taxon>
        <taxon>Acholeplasma</taxon>
    </lineage>
</organism>
<evidence type="ECO:0000313" key="3">
    <source>
        <dbReference type="Proteomes" id="UP000032434"/>
    </source>
</evidence>
<dbReference type="RefSeq" id="WP_373422618.1">
    <property type="nucleotide sequence ID" value="NZ_UFRU01000001.1"/>
</dbReference>
<dbReference type="Pfam" id="PF01610">
    <property type="entry name" value="DDE_Tnp_ISL3"/>
    <property type="match status" value="1"/>
</dbReference>
<keyword evidence="3" id="KW-1185">Reference proteome</keyword>
<dbReference type="HOGENOM" id="CLU_041900_7_2_14"/>
<feature type="domain" description="Transposase IS204/IS1001/IS1096/IS1165 DDE" evidence="1">
    <location>
        <begin position="2"/>
        <end position="72"/>
    </location>
</feature>
<sequence length="122" mass="15034">MIRRLIIDMWESYKQVLEKAFPKSLIAVDSFHVIANLNRAMDRVRIDTMNRFKLERSKLLNNDMYYYMLKKFHIFFKIDLDRLRDFKPAYIAKLNTYWDKQTILNYLLDIDDTLKHCYRLKE</sequence>
<gene>
    <name evidence="2" type="ORF">Aocu_04250</name>
</gene>
<proteinExistence type="predicted"/>
<accession>A0A061A9G1</accession>
<dbReference type="EMBL" id="LK028559">
    <property type="protein sequence ID" value="CDR30498.1"/>
    <property type="molecule type" value="Genomic_DNA"/>
</dbReference>
<dbReference type="InterPro" id="IPR002560">
    <property type="entry name" value="Transposase_DDE"/>
</dbReference>
<name>A0A061A9G1_9MOLU</name>